<dbReference type="PANTHER" id="PTHR39185:SF1">
    <property type="entry name" value="SWARMING MOTILITY PROTEIN SWRD"/>
    <property type="match status" value="1"/>
</dbReference>
<keyword evidence="1" id="KW-0966">Cell projection</keyword>
<proteinExistence type="predicted"/>
<keyword evidence="1" id="KW-0969">Cilium</keyword>
<evidence type="ECO:0000313" key="1">
    <source>
        <dbReference type="EMBL" id="PWK12705.1"/>
    </source>
</evidence>
<organism evidence="1 2">
    <name type="scientific">Tumebacillus permanentifrigoris</name>
    <dbReference type="NCBI Taxonomy" id="378543"/>
    <lineage>
        <taxon>Bacteria</taxon>
        <taxon>Bacillati</taxon>
        <taxon>Bacillota</taxon>
        <taxon>Bacilli</taxon>
        <taxon>Bacillales</taxon>
        <taxon>Alicyclobacillaceae</taxon>
        <taxon>Tumebacillus</taxon>
    </lineage>
</organism>
<dbReference type="InterPro" id="IPR009384">
    <property type="entry name" value="SwrD-like"/>
</dbReference>
<keyword evidence="2" id="KW-1185">Reference proteome</keyword>
<protein>
    <submittedName>
        <fullName evidence="1">Flagellar protein FlbD</fullName>
    </submittedName>
</protein>
<dbReference type="RefSeq" id="WP_109689355.1">
    <property type="nucleotide sequence ID" value="NZ_QGGL01000009.1"/>
</dbReference>
<evidence type="ECO:0000313" key="2">
    <source>
        <dbReference type="Proteomes" id="UP000245634"/>
    </source>
</evidence>
<dbReference type="Pfam" id="PF06289">
    <property type="entry name" value="FlbD"/>
    <property type="match status" value="1"/>
</dbReference>
<comment type="caution">
    <text evidence="1">The sequence shown here is derived from an EMBL/GenBank/DDBJ whole genome shotgun (WGS) entry which is preliminary data.</text>
</comment>
<sequence length="79" mass="8887">MIPVTKFNRSTVYVNATLVESVESTPDTMITLVNGKKLIVRETVEDVLKMVEEYYRRVGLLAIQVQQNAEVSDVSEQGI</sequence>
<dbReference type="Proteomes" id="UP000245634">
    <property type="component" value="Unassembled WGS sequence"/>
</dbReference>
<reference evidence="1 2" key="1">
    <citation type="submission" date="2018-05" db="EMBL/GenBank/DDBJ databases">
        <title>Genomic Encyclopedia of Type Strains, Phase IV (KMG-IV): sequencing the most valuable type-strain genomes for metagenomic binning, comparative biology and taxonomic classification.</title>
        <authorList>
            <person name="Goeker M."/>
        </authorList>
    </citation>
    <scope>NUCLEOTIDE SEQUENCE [LARGE SCALE GENOMIC DNA]</scope>
    <source>
        <strain evidence="1 2">DSM 18773</strain>
    </source>
</reference>
<keyword evidence="1" id="KW-0282">Flagellum</keyword>
<accession>A0A316DBZ3</accession>
<gene>
    <name evidence="1" type="ORF">C7459_10957</name>
</gene>
<name>A0A316DBZ3_9BACL</name>
<dbReference type="PANTHER" id="PTHR39185">
    <property type="entry name" value="SWARMING MOTILITY PROTEIN SWRD"/>
    <property type="match status" value="1"/>
</dbReference>
<dbReference type="AlphaFoldDB" id="A0A316DBZ3"/>
<dbReference type="OrthoDB" id="9799862at2"/>
<dbReference type="EMBL" id="QGGL01000009">
    <property type="protein sequence ID" value="PWK12705.1"/>
    <property type="molecule type" value="Genomic_DNA"/>
</dbReference>